<sequence>MGLGLVGFCLFRNHCRKEGMNCIWFAPVRLQISYGDGARLDYLRHKAINSPAFTNPGCSLVVEFYPSLKVKHIALMTKNPNKAPEGHNTVLLALPFCTKVWWIQMLIPLLNNTGHLLTQWVNVSHHFCWSVNSIKRMQRVAVRSNFKPTLENYAWRYLLFSGW</sequence>
<reference evidence="1 2" key="1">
    <citation type="journal article" date="2024" name="Plant Biotechnol. J.">
        <title>Genome and CRISPR/Cas9 system of a widespread forest tree (Populus alba) in the world.</title>
        <authorList>
            <person name="Liu Y.J."/>
            <person name="Jiang P.F."/>
            <person name="Han X.M."/>
            <person name="Li X.Y."/>
            <person name="Wang H.M."/>
            <person name="Wang Y.J."/>
            <person name="Wang X.X."/>
            <person name="Zeng Q.Y."/>
        </authorList>
    </citation>
    <scope>NUCLEOTIDE SEQUENCE [LARGE SCALE GENOMIC DNA]</scope>
    <source>
        <strain evidence="2">cv. PAL-ZL1</strain>
    </source>
</reference>
<dbReference type="EMBL" id="RCHU02000010">
    <property type="protein sequence ID" value="KAL3577795.1"/>
    <property type="molecule type" value="Genomic_DNA"/>
</dbReference>
<evidence type="ECO:0000313" key="1">
    <source>
        <dbReference type="EMBL" id="KAL3577795.1"/>
    </source>
</evidence>
<name>A0ACC4BHH2_POPAL</name>
<organism evidence="1 2">
    <name type="scientific">Populus alba</name>
    <name type="common">White poplar</name>
    <dbReference type="NCBI Taxonomy" id="43335"/>
    <lineage>
        <taxon>Eukaryota</taxon>
        <taxon>Viridiplantae</taxon>
        <taxon>Streptophyta</taxon>
        <taxon>Embryophyta</taxon>
        <taxon>Tracheophyta</taxon>
        <taxon>Spermatophyta</taxon>
        <taxon>Magnoliopsida</taxon>
        <taxon>eudicotyledons</taxon>
        <taxon>Gunneridae</taxon>
        <taxon>Pentapetalae</taxon>
        <taxon>rosids</taxon>
        <taxon>fabids</taxon>
        <taxon>Malpighiales</taxon>
        <taxon>Salicaceae</taxon>
        <taxon>Saliceae</taxon>
        <taxon>Populus</taxon>
    </lineage>
</organism>
<evidence type="ECO:0000313" key="2">
    <source>
        <dbReference type="Proteomes" id="UP000309997"/>
    </source>
</evidence>
<protein>
    <submittedName>
        <fullName evidence="1">Uncharacterized protein</fullName>
    </submittedName>
</protein>
<keyword evidence="2" id="KW-1185">Reference proteome</keyword>
<proteinExistence type="predicted"/>
<comment type="caution">
    <text evidence="1">The sequence shown here is derived from an EMBL/GenBank/DDBJ whole genome shotgun (WGS) entry which is preliminary data.</text>
</comment>
<accession>A0ACC4BHH2</accession>
<dbReference type="Proteomes" id="UP000309997">
    <property type="component" value="Unassembled WGS sequence"/>
</dbReference>
<gene>
    <name evidence="1" type="ORF">D5086_019299</name>
</gene>